<evidence type="ECO:0000256" key="9">
    <source>
        <dbReference type="ARBA" id="ARBA00038489"/>
    </source>
</evidence>
<evidence type="ECO:0000256" key="1">
    <source>
        <dbReference type="ARBA" id="ARBA00003330"/>
    </source>
</evidence>
<evidence type="ECO:0000256" key="3">
    <source>
        <dbReference type="ARBA" id="ARBA00022559"/>
    </source>
</evidence>
<evidence type="ECO:0000259" key="13">
    <source>
        <dbReference type="PROSITE" id="PS51352"/>
    </source>
</evidence>
<keyword evidence="4" id="KW-0049">Antioxidant</keyword>
<evidence type="ECO:0000256" key="5">
    <source>
        <dbReference type="ARBA" id="ARBA00023002"/>
    </source>
</evidence>
<dbReference type="PROSITE" id="PS51352">
    <property type="entry name" value="THIOREDOXIN_2"/>
    <property type="match status" value="1"/>
</dbReference>
<gene>
    <name evidence="14" type="ORF">OKA05_22970</name>
</gene>
<dbReference type="PANTHER" id="PTHR42801:SF4">
    <property type="entry name" value="AHPC_TSA FAMILY PROTEIN"/>
    <property type="match status" value="1"/>
</dbReference>
<keyword evidence="3" id="KW-0575">Peroxidase</keyword>
<protein>
    <recommendedName>
        <fullName evidence="2">thioredoxin-dependent peroxiredoxin</fullName>
        <ecNumber evidence="2">1.11.1.24</ecNumber>
    </recommendedName>
    <alternativeName>
        <fullName evidence="8">Thioredoxin peroxidase</fullName>
    </alternativeName>
    <alternativeName>
        <fullName evidence="10">Thioredoxin-dependent peroxiredoxin Bcp</fullName>
    </alternativeName>
</protein>
<feature type="domain" description="Thioredoxin" evidence="13">
    <location>
        <begin position="26"/>
        <end position="169"/>
    </location>
</feature>
<dbReference type="CDD" id="cd03017">
    <property type="entry name" value="PRX_BCP"/>
    <property type="match status" value="1"/>
</dbReference>
<keyword evidence="12" id="KW-0732">Signal</keyword>
<evidence type="ECO:0000256" key="6">
    <source>
        <dbReference type="ARBA" id="ARBA00023157"/>
    </source>
</evidence>
<name>A0ABT3GPJ6_9BACT</name>
<comment type="caution">
    <text evidence="14">The sequence shown here is derived from an EMBL/GenBank/DDBJ whole genome shotgun (WGS) entry which is preliminary data.</text>
</comment>
<feature type="chain" id="PRO_5046117447" description="thioredoxin-dependent peroxiredoxin" evidence="12">
    <location>
        <begin position="23"/>
        <end position="169"/>
    </location>
</feature>
<dbReference type="Proteomes" id="UP001320876">
    <property type="component" value="Unassembled WGS sequence"/>
</dbReference>
<dbReference type="InterPro" id="IPR000866">
    <property type="entry name" value="AhpC/TSA"/>
</dbReference>
<comment type="function">
    <text evidence="1">Thiol-specific peroxidase that catalyzes the reduction of hydrogen peroxide and organic hydroperoxides to water and alcohols, respectively. Plays a role in cell protection against oxidative stress by detoxifying peroxides and as sensor of hydrogen peroxide-mediated signaling events.</text>
</comment>
<comment type="similarity">
    <text evidence="9">Belongs to the peroxiredoxin family. BCP/PrxQ subfamily.</text>
</comment>
<dbReference type="EC" id="1.11.1.24" evidence="2"/>
<dbReference type="InterPro" id="IPR050924">
    <property type="entry name" value="Peroxiredoxin_BCP/PrxQ"/>
</dbReference>
<evidence type="ECO:0000256" key="2">
    <source>
        <dbReference type="ARBA" id="ARBA00013017"/>
    </source>
</evidence>
<evidence type="ECO:0000256" key="7">
    <source>
        <dbReference type="ARBA" id="ARBA00023284"/>
    </source>
</evidence>
<accession>A0ABT3GPJ6</accession>
<sequence>MKPLQILAAAVAPIGLAIAAAAAEPIEVGAALPAVTAKNQDGQEVKLAEAGAGGWTLVYFYPKADTPGCTKQACSLRDSYATLTEKKVKVFGVSMDDVAAQKAFQEKYKLPFPLLADKEAKVADAFGVPHSLGFTKRQAFLFKDGKLAWRDLEASTEQQAADVLKEIEK</sequence>
<dbReference type="InterPro" id="IPR036249">
    <property type="entry name" value="Thioredoxin-like_sf"/>
</dbReference>
<evidence type="ECO:0000256" key="12">
    <source>
        <dbReference type="SAM" id="SignalP"/>
    </source>
</evidence>
<evidence type="ECO:0000256" key="10">
    <source>
        <dbReference type="ARBA" id="ARBA00042639"/>
    </source>
</evidence>
<dbReference type="RefSeq" id="WP_264489547.1">
    <property type="nucleotide sequence ID" value="NZ_JAPDDT010000014.1"/>
</dbReference>
<dbReference type="PANTHER" id="PTHR42801">
    <property type="entry name" value="THIOREDOXIN-DEPENDENT PEROXIDE REDUCTASE"/>
    <property type="match status" value="1"/>
</dbReference>
<reference evidence="14 15" key="1">
    <citation type="submission" date="2022-10" db="EMBL/GenBank/DDBJ databases">
        <title>Luteolibacter arcticus strain CCTCC AB 2014275, whole genome shotgun sequencing project.</title>
        <authorList>
            <person name="Zhao G."/>
            <person name="Shen L."/>
        </authorList>
    </citation>
    <scope>NUCLEOTIDE SEQUENCE [LARGE SCALE GENOMIC DNA]</scope>
    <source>
        <strain evidence="14 15">CCTCC AB 2014275</strain>
    </source>
</reference>
<keyword evidence="15" id="KW-1185">Reference proteome</keyword>
<evidence type="ECO:0000256" key="11">
    <source>
        <dbReference type="ARBA" id="ARBA00049091"/>
    </source>
</evidence>
<dbReference type="Pfam" id="PF00578">
    <property type="entry name" value="AhpC-TSA"/>
    <property type="match status" value="1"/>
</dbReference>
<organism evidence="14 15">
    <name type="scientific">Luteolibacter arcticus</name>
    <dbReference type="NCBI Taxonomy" id="1581411"/>
    <lineage>
        <taxon>Bacteria</taxon>
        <taxon>Pseudomonadati</taxon>
        <taxon>Verrucomicrobiota</taxon>
        <taxon>Verrucomicrobiia</taxon>
        <taxon>Verrucomicrobiales</taxon>
        <taxon>Verrucomicrobiaceae</taxon>
        <taxon>Luteolibacter</taxon>
    </lineage>
</organism>
<evidence type="ECO:0000313" key="15">
    <source>
        <dbReference type="Proteomes" id="UP001320876"/>
    </source>
</evidence>
<dbReference type="InterPro" id="IPR013766">
    <property type="entry name" value="Thioredoxin_domain"/>
</dbReference>
<keyword evidence="6" id="KW-1015">Disulfide bond</keyword>
<dbReference type="SUPFAM" id="SSF52833">
    <property type="entry name" value="Thioredoxin-like"/>
    <property type="match status" value="1"/>
</dbReference>
<dbReference type="EMBL" id="JAPDDT010000014">
    <property type="protein sequence ID" value="MCW1925440.1"/>
    <property type="molecule type" value="Genomic_DNA"/>
</dbReference>
<dbReference type="Gene3D" id="3.40.30.10">
    <property type="entry name" value="Glutaredoxin"/>
    <property type="match status" value="1"/>
</dbReference>
<evidence type="ECO:0000313" key="14">
    <source>
        <dbReference type="EMBL" id="MCW1925440.1"/>
    </source>
</evidence>
<proteinExistence type="inferred from homology"/>
<comment type="catalytic activity">
    <reaction evidence="11">
        <text>a hydroperoxide + [thioredoxin]-dithiol = an alcohol + [thioredoxin]-disulfide + H2O</text>
        <dbReference type="Rhea" id="RHEA:62620"/>
        <dbReference type="Rhea" id="RHEA-COMP:10698"/>
        <dbReference type="Rhea" id="RHEA-COMP:10700"/>
        <dbReference type="ChEBI" id="CHEBI:15377"/>
        <dbReference type="ChEBI" id="CHEBI:29950"/>
        <dbReference type="ChEBI" id="CHEBI:30879"/>
        <dbReference type="ChEBI" id="CHEBI:35924"/>
        <dbReference type="ChEBI" id="CHEBI:50058"/>
        <dbReference type="EC" id="1.11.1.24"/>
    </reaction>
</comment>
<keyword evidence="5" id="KW-0560">Oxidoreductase</keyword>
<keyword evidence="7" id="KW-0676">Redox-active center</keyword>
<feature type="signal peptide" evidence="12">
    <location>
        <begin position="1"/>
        <end position="22"/>
    </location>
</feature>
<evidence type="ECO:0000256" key="8">
    <source>
        <dbReference type="ARBA" id="ARBA00032824"/>
    </source>
</evidence>
<evidence type="ECO:0000256" key="4">
    <source>
        <dbReference type="ARBA" id="ARBA00022862"/>
    </source>
</evidence>